<dbReference type="InterPro" id="IPR051446">
    <property type="entry name" value="HTH_trans_reg/aminotransferase"/>
</dbReference>
<evidence type="ECO:0000256" key="1">
    <source>
        <dbReference type="ARBA" id="ARBA00005384"/>
    </source>
</evidence>
<dbReference type="InterPro" id="IPR036388">
    <property type="entry name" value="WH-like_DNA-bd_sf"/>
</dbReference>
<dbReference type="Gene3D" id="1.10.10.10">
    <property type="entry name" value="Winged helix-like DNA-binding domain superfamily/Winged helix DNA-binding domain"/>
    <property type="match status" value="1"/>
</dbReference>
<dbReference type="Gene3D" id="3.40.640.10">
    <property type="entry name" value="Type I PLP-dependent aspartate aminotransferase-like (Major domain)"/>
    <property type="match status" value="1"/>
</dbReference>
<dbReference type="Proteomes" id="UP000182985">
    <property type="component" value="Unassembled WGS sequence"/>
</dbReference>
<dbReference type="SUPFAM" id="SSF53383">
    <property type="entry name" value="PLP-dependent transferases"/>
    <property type="match status" value="1"/>
</dbReference>
<dbReference type="InterPro" id="IPR036390">
    <property type="entry name" value="WH_DNA-bd_sf"/>
</dbReference>
<proteinExistence type="inferred from homology"/>
<keyword evidence="3" id="KW-0805">Transcription regulation</keyword>
<keyword evidence="5" id="KW-0804">Transcription</keyword>
<keyword evidence="8" id="KW-1185">Reference proteome</keyword>
<dbReference type="GO" id="GO:0003700">
    <property type="term" value="F:DNA-binding transcription factor activity"/>
    <property type="evidence" value="ECO:0007669"/>
    <property type="project" value="InterPro"/>
</dbReference>
<dbReference type="InterPro" id="IPR004839">
    <property type="entry name" value="Aminotransferase_I/II_large"/>
</dbReference>
<dbReference type="GO" id="GO:0030170">
    <property type="term" value="F:pyridoxal phosphate binding"/>
    <property type="evidence" value="ECO:0007669"/>
    <property type="project" value="InterPro"/>
</dbReference>
<keyword evidence="2" id="KW-0663">Pyridoxal phosphate</keyword>
<sequence>MIKELPLKLDRGAKTSLTEQIFTDIGNAIRNGTLQPGSRLPSWQDLATQLGVARGTVRIAYEKLAASQLVVASRAHGTRVTSVPSPKSLKEQRPPSGSFLQTYLEMTEGPAFFQPGIPAQSAFPATLFSRIRSNAVRLEASSAPIYPDPRGEPELRKEIAAYLAVARGFECLPTQIIVTAGYAGGLGVVLRALGLEGQETWMEDPGFPFTRHALELARVSPVPVPVDLAGLNVEAGIQRGPKARLVVVTPGQQAPTGVTMSLERRLALIEWASSRGAWIIEDDYLSELQLVGRAAPAIASLDRRGCVIHIGSFSKTLTPTLRVGFVVAPESLATRLGEVAACLSPPPSPSTQLAIAEFMKEGHYIRHLRRLKRLYVSNQKTLLGGLSEHGICASAAGLSVTVPLPANISDIAVAREALSFGLGPTPLSPWFAGKMTASGLILSVATIPTQNLERSFEGLNRTLARFL</sequence>
<dbReference type="Pfam" id="PF00392">
    <property type="entry name" value="GntR"/>
    <property type="match status" value="1"/>
</dbReference>
<evidence type="ECO:0000259" key="6">
    <source>
        <dbReference type="PROSITE" id="PS50949"/>
    </source>
</evidence>
<comment type="similarity">
    <text evidence="1">In the C-terminal section; belongs to the class-I pyridoxal-phosphate-dependent aminotransferase family.</text>
</comment>
<evidence type="ECO:0000256" key="2">
    <source>
        <dbReference type="ARBA" id="ARBA00022898"/>
    </source>
</evidence>
<dbReference type="EMBL" id="MOEC01000014">
    <property type="protein sequence ID" value="OIS92729.1"/>
    <property type="molecule type" value="Genomic_DNA"/>
</dbReference>
<keyword evidence="4" id="KW-0238">DNA-binding</keyword>
<dbReference type="RefSeq" id="WP_071632437.1">
    <property type="nucleotide sequence ID" value="NZ_MOEC01000014.1"/>
</dbReference>
<dbReference type="InterPro" id="IPR015421">
    <property type="entry name" value="PyrdxlP-dep_Trfase_major"/>
</dbReference>
<dbReference type="CDD" id="cd00609">
    <property type="entry name" value="AAT_like"/>
    <property type="match status" value="1"/>
</dbReference>
<dbReference type="SUPFAM" id="SSF46785">
    <property type="entry name" value="Winged helix' DNA-binding domain"/>
    <property type="match status" value="1"/>
</dbReference>
<evidence type="ECO:0000313" key="7">
    <source>
        <dbReference type="EMBL" id="OIS92729.1"/>
    </source>
</evidence>
<dbReference type="OrthoDB" id="9802328at2"/>
<dbReference type="AlphaFoldDB" id="A0A1J6HJR6"/>
<dbReference type="InterPro" id="IPR015424">
    <property type="entry name" value="PyrdxlP-dep_Trfase"/>
</dbReference>
<name>A0A1J6HJR6_9HYPH</name>
<organism evidence="7 8">
    <name type="scientific">Brucella cytisi</name>
    <dbReference type="NCBI Taxonomy" id="407152"/>
    <lineage>
        <taxon>Bacteria</taxon>
        <taxon>Pseudomonadati</taxon>
        <taxon>Pseudomonadota</taxon>
        <taxon>Alphaproteobacteria</taxon>
        <taxon>Hyphomicrobiales</taxon>
        <taxon>Brucellaceae</taxon>
        <taxon>Brucella/Ochrobactrum group</taxon>
        <taxon>Brucella</taxon>
    </lineage>
</organism>
<evidence type="ECO:0000256" key="5">
    <source>
        <dbReference type="ARBA" id="ARBA00023163"/>
    </source>
</evidence>
<accession>A0A1J6HJR6</accession>
<evidence type="ECO:0000256" key="3">
    <source>
        <dbReference type="ARBA" id="ARBA00023015"/>
    </source>
</evidence>
<comment type="caution">
    <text evidence="7">The sequence shown here is derived from an EMBL/GenBank/DDBJ whole genome shotgun (WGS) entry which is preliminary data.</text>
</comment>
<dbReference type="SMART" id="SM00345">
    <property type="entry name" value="HTH_GNTR"/>
    <property type="match status" value="1"/>
</dbReference>
<evidence type="ECO:0000256" key="4">
    <source>
        <dbReference type="ARBA" id="ARBA00023125"/>
    </source>
</evidence>
<gene>
    <name evidence="7" type="ORF">BLA27_14915</name>
</gene>
<dbReference type="GO" id="GO:0003677">
    <property type="term" value="F:DNA binding"/>
    <property type="evidence" value="ECO:0007669"/>
    <property type="project" value="UniProtKB-KW"/>
</dbReference>
<dbReference type="PANTHER" id="PTHR46577:SF1">
    <property type="entry name" value="HTH-TYPE TRANSCRIPTIONAL REGULATORY PROTEIN GABR"/>
    <property type="match status" value="1"/>
</dbReference>
<evidence type="ECO:0000313" key="8">
    <source>
        <dbReference type="Proteomes" id="UP000182985"/>
    </source>
</evidence>
<dbReference type="InterPro" id="IPR000524">
    <property type="entry name" value="Tscrpt_reg_HTH_GntR"/>
</dbReference>
<dbReference type="CDD" id="cd07377">
    <property type="entry name" value="WHTH_GntR"/>
    <property type="match status" value="1"/>
</dbReference>
<dbReference type="PANTHER" id="PTHR46577">
    <property type="entry name" value="HTH-TYPE TRANSCRIPTIONAL REGULATORY PROTEIN GABR"/>
    <property type="match status" value="1"/>
</dbReference>
<dbReference type="Pfam" id="PF00155">
    <property type="entry name" value="Aminotran_1_2"/>
    <property type="match status" value="1"/>
</dbReference>
<feature type="domain" description="HTH gntR-type" evidence="6">
    <location>
        <begin position="15"/>
        <end position="83"/>
    </location>
</feature>
<protein>
    <submittedName>
        <fullName evidence="7">GntR family transcriptional regulator</fullName>
    </submittedName>
</protein>
<dbReference type="PROSITE" id="PS50949">
    <property type="entry name" value="HTH_GNTR"/>
    <property type="match status" value="1"/>
</dbReference>
<reference evidence="7 8" key="1">
    <citation type="submission" date="2016-10" db="EMBL/GenBank/DDBJ databases">
        <title>The Draft Genome Sequence of the Potato Rhizosphere Bacteria Ochrobactrum sp. IPA7.2.</title>
        <authorList>
            <person name="Gogoleva N.E."/>
            <person name="Khlopko Y.A."/>
            <person name="Burygin G.L."/>
            <person name="Plotnikov A.O."/>
        </authorList>
    </citation>
    <scope>NUCLEOTIDE SEQUENCE [LARGE SCALE GENOMIC DNA]</scope>
    <source>
        <strain evidence="7 8">IPA7.2</strain>
    </source>
</reference>